<dbReference type="eggNOG" id="COG1266">
    <property type="taxonomic scope" value="Bacteria"/>
</dbReference>
<proteinExistence type="predicted"/>
<accession>D7B9D7</accession>
<gene>
    <name evidence="4" type="ordered locus">Ndas_5416</name>
</gene>
<dbReference type="STRING" id="446468.Ndas_5416"/>
<dbReference type="PANTHER" id="PTHR36435:SF1">
    <property type="entry name" value="CAAX AMINO TERMINAL PROTEASE FAMILY PROTEIN"/>
    <property type="match status" value="1"/>
</dbReference>
<feature type="transmembrane region" description="Helical" evidence="2">
    <location>
        <begin position="269"/>
        <end position="288"/>
    </location>
</feature>
<dbReference type="AlphaFoldDB" id="D7B9D7"/>
<feature type="transmembrane region" description="Helical" evidence="2">
    <location>
        <begin position="300"/>
        <end position="321"/>
    </location>
</feature>
<dbReference type="InterPro" id="IPR003675">
    <property type="entry name" value="Rce1/LyrA-like_dom"/>
</dbReference>
<evidence type="ECO:0000313" key="4">
    <source>
        <dbReference type="EMBL" id="ADH70795.1"/>
    </source>
</evidence>
<feature type="region of interest" description="Disordered" evidence="1">
    <location>
        <begin position="1"/>
        <end position="45"/>
    </location>
</feature>
<protein>
    <submittedName>
        <fullName evidence="4">Abortive infection protein</fullName>
    </submittedName>
</protein>
<keyword evidence="2" id="KW-0812">Transmembrane</keyword>
<feature type="domain" description="CAAX prenyl protease 2/Lysostaphin resistance protein A-like" evidence="3">
    <location>
        <begin position="181"/>
        <end position="277"/>
    </location>
</feature>
<evidence type="ECO:0000256" key="2">
    <source>
        <dbReference type="SAM" id="Phobius"/>
    </source>
</evidence>
<organism evidence="4 5">
    <name type="scientific">Nocardiopsis dassonvillei (strain ATCC 23218 / DSM 43111 / CIP 107115 / JCM 7437 / KCTC 9190 / NBRC 14626 / NCTC 10488 / NRRL B-5397 / IMRU 509)</name>
    <name type="common">Actinomadura dassonvillei</name>
    <dbReference type="NCBI Taxonomy" id="446468"/>
    <lineage>
        <taxon>Bacteria</taxon>
        <taxon>Bacillati</taxon>
        <taxon>Actinomycetota</taxon>
        <taxon>Actinomycetes</taxon>
        <taxon>Streptosporangiales</taxon>
        <taxon>Nocardiopsidaceae</taxon>
        <taxon>Nocardiopsis</taxon>
    </lineage>
</organism>
<feature type="transmembrane region" description="Helical" evidence="2">
    <location>
        <begin position="174"/>
        <end position="194"/>
    </location>
</feature>
<dbReference type="EMBL" id="CP002041">
    <property type="protein sequence ID" value="ADH70795.1"/>
    <property type="molecule type" value="Genomic_DNA"/>
</dbReference>
<feature type="transmembrane region" description="Helical" evidence="2">
    <location>
        <begin position="61"/>
        <end position="84"/>
    </location>
</feature>
<dbReference type="PANTHER" id="PTHR36435">
    <property type="entry name" value="SLR1288 PROTEIN"/>
    <property type="match status" value="1"/>
</dbReference>
<dbReference type="InterPro" id="IPR052710">
    <property type="entry name" value="CAAX_protease"/>
</dbReference>
<dbReference type="Proteomes" id="UP000002219">
    <property type="component" value="Chromosome 2"/>
</dbReference>
<name>D7B9D7_NOCDD</name>
<keyword evidence="5" id="KW-1185">Reference proteome</keyword>
<sequence length="345" mass="37436">MNRDDEHPPAQPLRTAPPAPGAGPEHPSAETRRRRGPRPVPPGVPYHRVLAHEKRRVWRGIAALVLFMGGMLVFSFAAGFLGAFADLALGRSSVMLGGDEFTPVTQASTLLGLALLLPWSMLIQRWLYGVRGASLHSVRSLFRADVFGRSLLVVLPVWTVYLAVFSVFTPYPETSWLFADLIAMFAVTVLLAPLQSAGEEYGFRGLAFRVAASWGRGARTSLVLGVFVSSLLFMAAHLAFDPWLNLYYFTMGVTLALITWRTGGLEIAVVIHAVNNTLAFLITIVTHADLMEGMDRSVGAGSPVMLVPCVLLIAITAVVWLRTRRTGPETTPVGPAPNPVAERNA</sequence>
<evidence type="ECO:0000256" key="1">
    <source>
        <dbReference type="SAM" id="MobiDB-lite"/>
    </source>
</evidence>
<geneLocation type="plasmid" evidence="5">
    <name>pNDAS01</name>
</geneLocation>
<evidence type="ECO:0000313" key="5">
    <source>
        <dbReference type="Proteomes" id="UP000002219"/>
    </source>
</evidence>
<feature type="compositionally biased region" description="Pro residues" evidence="1">
    <location>
        <begin position="9"/>
        <end position="21"/>
    </location>
</feature>
<feature type="transmembrane region" description="Helical" evidence="2">
    <location>
        <begin position="104"/>
        <end position="128"/>
    </location>
</feature>
<dbReference type="GeneID" id="91487636"/>
<dbReference type="KEGG" id="nda:Ndas_5416"/>
<evidence type="ECO:0000259" key="3">
    <source>
        <dbReference type="Pfam" id="PF02517"/>
    </source>
</evidence>
<keyword evidence="2" id="KW-0472">Membrane</keyword>
<feature type="transmembrane region" description="Helical" evidence="2">
    <location>
        <begin position="149"/>
        <end position="168"/>
    </location>
</feature>
<feature type="transmembrane region" description="Helical" evidence="2">
    <location>
        <begin position="222"/>
        <end position="240"/>
    </location>
</feature>
<dbReference type="RefSeq" id="WP_013156402.1">
    <property type="nucleotide sequence ID" value="NC_014211.1"/>
</dbReference>
<dbReference type="HOGENOM" id="CLU_052492_1_0_11"/>
<dbReference type="Pfam" id="PF02517">
    <property type="entry name" value="Rce1-like"/>
    <property type="match status" value="1"/>
</dbReference>
<dbReference type="GO" id="GO:0004175">
    <property type="term" value="F:endopeptidase activity"/>
    <property type="evidence" value="ECO:0007669"/>
    <property type="project" value="UniProtKB-ARBA"/>
</dbReference>
<feature type="transmembrane region" description="Helical" evidence="2">
    <location>
        <begin position="246"/>
        <end position="262"/>
    </location>
</feature>
<keyword evidence="2" id="KW-1133">Transmembrane helix</keyword>
<dbReference type="GO" id="GO:0080120">
    <property type="term" value="P:CAAX-box protein maturation"/>
    <property type="evidence" value="ECO:0007669"/>
    <property type="project" value="UniProtKB-ARBA"/>
</dbReference>
<reference evidence="4 5" key="1">
    <citation type="journal article" date="2010" name="Stand. Genomic Sci.">
        <title>Complete genome sequence of Nocardiopsis dassonvillei type strain (IMRU 509).</title>
        <authorList>
            <person name="Sun H."/>
            <person name="Lapidus A."/>
            <person name="Nolan M."/>
            <person name="Lucas S."/>
            <person name="Del Rio T.G."/>
            <person name="Tice H."/>
            <person name="Cheng J.F."/>
            <person name="Tapia R."/>
            <person name="Han C."/>
            <person name="Goodwin L."/>
            <person name="Pitluck S."/>
            <person name="Pagani I."/>
            <person name="Ivanova N."/>
            <person name="Mavromatis K."/>
            <person name="Mikhailova N."/>
            <person name="Pati A."/>
            <person name="Chen A."/>
            <person name="Palaniappan K."/>
            <person name="Land M."/>
            <person name="Hauser L."/>
            <person name="Chang Y.J."/>
            <person name="Jeffries C.D."/>
            <person name="Djao O.D."/>
            <person name="Rohde M."/>
            <person name="Sikorski J."/>
            <person name="Goker M."/>
            <person name="Woyke T."/>
            <person name="Bristow J."/>
            <person name="Eisen J.A."/>
            <person name="Markowitz V."/>
            <person name="Hugenholtz P."/>
            <person name="Kyrpides N.C."/>
            <person name="Klenk H.P."/>
        </authorList>
    </citation>
    <scope>NUCLEOTIDE SEQUENCE [LARGE SCALE GENOMIC DNA]</scope>
    <source>
        <strain evidence="5">ATCC 23218 / DSM 43111 / CIP 107115 / JCM 7437 / KCTC 9190 / NBRC 14626 / NCTC 10488 / NRRL B-5397 / IMRU 509</strain>
        <plasmid evidence="5">Chromosome 2</plasmid>
    </source>
</reference>